<dbReference type="EMBL" id="MU003532">
    <property type="protein sequence ID" value="KAF2464989.1"/>
    <property type="molecule type" value="Genomic_DNA"/>
</dbReference>
<gene>
    <name evidence="1" type="ORF">BDR25DRAFT_380028</name>
</gene>
<organism evidence="1 2">
    <name type="scientific">Lindgomyces ingoldianus</name>
    <dbReference type="NCBI Taxonomy" id="673940"/>
    <lineage>
        <taxon>Eukaryota</taxon>
        <taxon>Fungi</taxon>
        <taxon>Dikarya</taxon>
        <taxon>Ascomycota</taxon>
        <taxon>Pezizomycotina</taxon>
        <taxon>Dothideomycetes</taxon>
        <taxon>Pleosporomycetidae</taxon>
        <taxon>Pleosporales</taxon>
        <taxon>Lindgomycetaceae</taxon>
        <taxon>Lindgomyces</taxon>
    </lineage>
</organism>
<proteinExistence type="predicted"/>
<reference evidence="1" key="1">
    <citation type="journal article" date="2020" name="Stud. Mycol.">
        <title>101 Dothideomycetes genomes: a test case for predicting lifestyles and emergence of pathogens.</title>
        <authorList>
            <person name="Haridas S."/>
            <person name="Albert R."/>
            <person name="Binder M."/>
            <person name="Bloem J."/>
            <person name="Labutti K."/>
            <person name="Salamov A."/>
            <person name="Andreopoulos B."/>
            <person name="Baker S."/>
            <person name="Barry K."/>
            <person name="Bills G."/>
            <person name="Bluhm B."/>
            <person name="Cannon C."/>
            <person name="Castanera R."/>
            <person name="Culley D."/>
            <person name="Daum C."/>
            <person name="Ezra D."/>
            <person name="Gonzalez J."/>
            <person name="Henrissat B."/>
            <person name="Kuo A."/>
            <person name="Liang C."/>
            <person name="Lipzen A."/>
            <person name="Lutzoni F."/>
            <person name="Magnuson J."/>
            <person name="Mondo S."/>
            <person name="Nolan M."/>
            <person name="Ohm R."/>
            <person name="Pangilinan J."/>
            <person name="Park H.-J."/>
            <person name="Ramirez L."/>
            <person name="Alfaro M."/>
            <person name="Sun H."/>
            <person name="Tritt A."/>
            <person name="Yoshinaga Y."/>
            <person name="Zwiers L.-H."/>
            <person name="Turgeon B."/>
            <person name="Goodwin S."/>
            <person name="Spatafora J."/>
            <person name="Crous P."/>
            <person name="Grigoriev I."/>
        </authorList>
    </citation>
    <scope>NUCLEOTIDE SEQUENCE</scope>
    <source>
        <strain evidence="1">ATCC 200398</strain>
    </source>
</reference>
<comment type="caution">
    <text evidence="1">The sequence shown here is derived from an EMBL/GenBank/DDBJ whole genome shotgun (WGS) entry which is preliminary data.</text>
</comment>
<evidence type="ECO:0000313" key="2">
    <source>
        <dbReference type="Proteomes" id="UP000799755"/>
    </source>
</evidence>
<dbReference type="Proteomes" id="UP000799755">
    <property type="component" value="Unassembled WGS sequence"/>
</dbReference>
<keyword evidence="2" id="KW-1185">Reference proteome</keyword>
<name>A0ACB6QDC9_9PLEO</name>
<accession>A0ACB6QDC9</accession>
<sequence length="351" mass="39765">MNSFPEEALDFIISEFSASEDGEREQDAKSLFSLSLVSCKLHRIAKPYSYQKVQVNFQTGSCLRLKQTLERRSALAQYVIGFSTKSPHDQYIGGSEMYPYKIEALHDIMVMLPNLQSFAASQKYAPHVLVNVIKKLRQSDQARPHVFQSFLGLRNIDLDIYSYDLKQITPILQLPLVETLALWNLSLTTPSVTYIDDGEEEKRRSAWRITNTSIKSLSISTSAPNEEDPNFQAFANIFASLKALKMHESEELYGAGMFRYVVKTFEKAFKSSLNELEMMDRGANDVNESEGSFSSQLEHPYLDALNILRNSKPGLPTRRSTVRLGDFEACTGEILCTFVRQGGGERRKIKV</sequence>
<evidence type="ECO:0000313" key="1">
    <source>
        <dbReference type="EMBL" id="KAF2464989.1"/>
    </source>
</evidence>
<protein>
    <submittedName>
        <fullName evidence="1">Uncharacterized protein</fullName>
    </submittedName>
</protein>